<sequence length="699" mass="78013">AELTSPDSPLASIGPQSDGYDVLTGIDPSGTYYDVKRNIAYFSWIPVEDSLLGGYWVSLNDFGAGRELRNVSALSRDWYSVRYPFPLPADKRFKYGVLPMDRVGRVGRTWWDYKLPVGACNTVRDDATVGNNAVRFVEREEDGSLHLVYTDDVKGRSKIFYVTSGDSGLFWSEPAWLGDGVSPALASNNKGLYAVWLEKDEKKLFLAWNVGMGWQTPYLLFESDQDITPPSFVVNEKIGFLATVMKDAVHWGWFLLDEAYSASVLWQSISDVEGSGLRASIDLDGSNSVHVCYSSGLVGEIYYWNQYMGTGAHPVNVSESPKKWSRFPSLNIDREIPRVVWEEQDTLAGVDAVVKCWQLFAVPDTSLGDLTTVGGDDPGNSSLEPGVHGGTVLWMREHDEPGGWVSFEIYGSRFVYDTSFTWEDGENYSEILWAPSKHPQLLISGDKFFGVWTEGVPPHNWIRVEERNIDDRVIAFYKLGGLLKNQITWSRDGYLWYGDRVYKKVDYSDSALVYRIEGLSLDSSYAIGIGFYQETGDTLRQYVYVNDELFDVVDVPKATLTYTGGSSPVSVTDDRSITIKIQHPDSGIAVCSYISLSYAPTGGSGPQNMAAMHRAAGKRPSIRVFPSPFRHSTTIELLNIDPLTDHAVSIYDVAGRLVDKLPLSNGAATWTPNNRPTGIYFLKLNTHPDIRTTKLLKLE</sequence>
<dbReference type="EMBL" id="SOJN01000103">
    <property type="protein sequence ID" value="TET44927.1"/>
    <property type="molecule type" value="Genomic_DNA"/>
</dbReference>
<protein>
    <submittedName>
        <fullName evidence="2">T9SS type A sorting domain-containing protein</fullName>
    </submittedName>
</protein>
<dbReference type="NCBIfam" id="TIGR04183">
    <property type="entry name" value="Por_Secre_tail"/>
    <property type="match status" value="1"/>
</dbReference>
<evidence type="ECO:0000313" key="2">
    <source>
        <dbReference type="EMBL" id="TET44927.1"/>
    </source>
</evidence>
<evidence type="ECO:0000313" key="3">
    <source>
        <dbReference type="Proteomes" id="UP000315525"/>
    </source>
</evidence>
<name>A0A523UQW1_UNCT6</name>
<gene>
    <name evidence="2" type="ORF">E3J62_08970</name>
</gene>
<organism evidence="2 3">
    <name type="scientific">candidate division TA06 bacterium</name>
    <dbReference type="NCBI Taxonomy" id="2250710"/>
    <lineage>
        <taxon>Bacteria</taxon>
        <taxon>Bacteria division TA06</taxon>
    </lineage>
</organism>
<dbReference type="AlphaFoldDB" id="A0A523UQW1"/>
<reference evidence="2 3" key="1">
    <citation type="submission" date="2019-03" db="EMBL/GenBank/DDBJ databases">
        <title>Metabolic potential of uncultured bacteria and archaea associated with petroleum seepage in deep-sea sediments.</title>
        <authorList>
            <person name="Dong X."/>
            <person name="Hubert C."/>
        </authorList>
    </citation>
    <scope>NUCLEOTIDE SEQUENCE [LARGE SCALE GENOMIC DNA]</scope>
    <source>
        <strain evidence="2">E44_bin18</strain>
    </source>
</reference>
<accession>A0A523UQW1</accession>
<dbReference type="Pfam" id="PF18962">
    <property type="entry name" value="Por_Secre_tail"/>
    <property type="match status" value="1"/>
</dbReference>
<evidence type="ECO:0000259" key="1">
    <source>
        <dbReference type="Pfam" id="PF18962"/>
    </source>
</evidence>
<dbReference type="Proteomes" id="UP000315525">
    <property type="component" value="Unassembled WGS sequence"/>
</dbReference>
<feature type="non-terminal residue" evidence="2">
    <location>
        <position position="1"/>
    </location>
</feature>
<feature type="domain" description="Secretion system C-terminal sorting" evidence="1">
    <location>
        <begin position="624"/>
        <end position="694"/>
    </location>
</feature>
<proteinExistence type="predicted"/>
<comment type="caution">
    <text evidence="2">The sequence shown here is derived from an EMBL/GenBank/DDBJ whole genome shotgun (WGS) entry which is preliminary data.</text>
</comment>
<dbReference type="InterPro" id="IPR026444">
    <property type="entry name" value="Secre_tail"/>
</dbReference>